<evidence type="ECO:0000313" key="4">
    <source>
        <dbReference type="Proteomes" id="UP000054404"/>
    </source>
</evidence>
<name>A0A0W1KIS4_9ACTO</name>
<keyword evidence="4" id="KW-1185">Reference proteome</keyword>
<feature type="transmembrane region" description="Helical" evidence="1">
    <location>
        <begin position="107"/>
        <end position="128"/>
    </location>
</feature>
<keyword evidence="1" id="KW-0472">Membrane</keyword>
<dbReference type="STRING" id="59561.AQZ59_01657"/>
<dbReference type="Proteomes" id="UP001225576">
    <property type="component" value="Unassembled WGS sequence"/>
</dbReference>
<dbReference type="PATRIC" id="fig|59561.3.peg.1650"/>
<dbReference type="AlphaFoldDB" id="A0A0W1KIS4"/>
<accession>A0A0W1KIS4</accession>
<protein>
    <submittedName>
        <fullName evidence="3">Phage holin family protein</fullName>
    </submittedName>
</protein>
<dbReference type="PANTHER" id="PTHR37309">
    <property type="entry name" value="SLR0284 PROTEIN"/>
    <property type="match status" value="1"/>
</dbReference>
<feature type="transmembrane region" description="Helical" evidence="1">
    <location>
        <begin position="44"/>
        <end position="65"/>
    </location>
</feature>
<sequence length="132" mass="13831">MNFFIGAAFNAIALWVATLIFPGIRLEGAGEAAFAGLGPAGQAAVYFLLAGAVLALVNMVVRPIVKVLSFPFYVLTLGLFFVVVNALMLMLTAWITGHFALALVIDGFGWAVLGGMVVGLVNWALSLATGRD</sequence>
<evidence type="ECO:0000313" key="2">
    <source>
        <dbReference type="EMBL" id="KTF03527.1"/>
    </source>
</evidence>
<proteinExistence type="predicted"/>
<dbReference type="Proteomes" id="UP000054404">
    <property type="component" value="Unassembled WGS sequence"/>
</dbReference>
<evidence type="ECO:0000256" key="1">
    <source>
        <dbReference type="SAM" id="Phobius"/>
    </source>
</evidence>
<feature type="transmembrane region" description="Helical" evidence="1">
    <location>
        <begin position="72"/>
        <end position="95"/>
    </location>
</feature>
<organism evidence="2 4">
    <name type="scientific">Trueperella bernardiae</name>
    <dbReference type="NCBI Taxonomy" id="59561"/>
    <lineage>
        <taxon>Bacteria</taxon>
        <taxon>Bacillati</taxon>
        <taxon>Actinomycetota</taxon>
        <taxon>Actinomycetes</taxon>
        <taxon>Actinomycetales</taxon>
        <taxon>Actinomycetaceae</taxon>
        <taxon>Trueperella</taxon>
    </lineage>
</organism>
<dbReference type="EMBL" id="JASPDQ010000012">
    <property type="protein sequence ID" value="MDK8601990.1"/>
    <property type="molecule type" value="Genomic_DNA"/>
</dbReference>
<reference evidence="2 4" key="1">
    <citation type="submission" date="2015-11" db="EMBL/GenBank/DDBJ databases">
        <title>Draft Genome Sequence of the Type Strain Trueperella bernardiae LCDC 89-0504T, Isolated from Blood Culture.</title>
        <authorList>
            <person name="Bernier A.-M."/>
            <person name="Bernard K."/>
        </authorList>
    </citation>
    <scope>NUCLEOTIDE SEQUENCE [LARGE SCALE GENOMIC DNA]</scope>
    <source>
        <strain evidence="2 4">LCDC 89-0504</strain>
    </source>
</reference>
<dbReference type="PANTHER" id="PTHR37309:SF1">
    <property type="entry name" value="SLR0284 PROTEIN"/>
    <property type="match status" value="1"/>
</dbReference>
<gene>
    <name evidence="2" type="ORF">AQZ59_01657</name>
    <name evidence="3" type="ORF">QP858_05900</name>
</gene>
<comment type="caution">
    <text evidence="2">The sequence shown here is derived from an EMBL/GenBank/DDBJ whole genome shotgun (WGS) entry which is preliminary data.</text>
</comment>
<dbReference type="InterPro" id="IPR007165">
    <property type="entry name" value="Phage_holin_4_2"/>
</dbReference>
<reference evidence="3" key="2">
    <citation type="submission" date="2023-05" db="EMBL/GenBank/DDBJ databases">
        <title>Genomic Catalog of Human Bladder Bacteria.</title>
        <authorList>
            <person name="Du J."/>
        </authorList>
    </citation>
    <scope>NUCLEOTIDE SEQUENCE</scope>
    <source>
        <strain evidence="3">UMB1304A</strain>
    </source>
</reference>
<keyword evidence="1" id="KW-1133">Transmembrane helix</keyword>
<feature type="transmembrane region" description="Helical" evidence="1">
    <location>
        <begin position="7"/>
        <end position="24"/>
    </location>
</feature>
<keyword evidence="1" id="KW-0812">Transmembrane</keyword>
<dbReference type="RefSeq" id="WP_062614170.1">
    <property type="nucleotide sequence ID" value="NZ_CALTZF010000017.1"/>
</dbReference>
<dbReference type="Pfam" id="PF04020">
    <property type="entry name" value="Phage_holin_4_2"/>
    <property type="match status" value="1"/>
</dbReference>
<evidence type="ECO:0000313" key="3">
    <source>
        <dbReference type="EMBL" id="MDK8601990.1"/>
    </source>
</evidence>
<dbReference type="OrthoDB" id="9810847at2"/>
<dbReference type="EMBL" id="LNIZ01000009">
    <property type="protein sequence ID" value="KTF03527.1"/>
    <property type="molecule type" value="Genomic_DNA"/>
</dbReference>